<sequence length="454" mass="51120">MSKLRANSQTNKQTVLTNDYENDSISRIRENKLKLQSLGVKCIATSLTSLVDDTNAKQAKGKQKCQMDNDVDYVPCCNDVDEEQDHGSALLKKTRSSTKVKGLEMKQTIAPMSMANFLLMSKKLQQAVVGDEALKKVQSCGASGTRHIMDNQNMSSRDQVGGNEETRPINPKSGTRHIMDDENLSSRNQVGGNEETRPINPGTVKKTRGIVYCRKLTTLTPGEKLAVEFDNDGIPVGANGSSFSFFLGNQLFSFIISIANIQGVFSFDSPELRKDAILRHARALFSDSRHTLKRKYFENPMLKTKADRMKNRIAYMLDANWKYLVNLWSSLEFQKEKCGRECSRLDLMLKSCTMTSDEPVNAENLANNMHAKAAMEKLKNEREQGLNDKTDEQIFQEVLGKDRHGADESIVEAKKDVEEARKEVKQAKFEAEKAKKEVEEARKEAETTTQEIRI</sequence>
<gene>
    <name evidence="2" type="ORF">Cgig2_014383</name>
</gene>
<organism evidence="2 3">
    <name type="scientific">Carnegiea gigantea</name>
    <dbReference type="NCBI Taxonomy" id="171969"/>
    <lineage>
        <taxon>Eukaryota</taxon>
        <taxon>Viridiplantae</taxon>
        <taxon>Streptophyta</taxon>
        <taxon>Embryophyta</taxon>
        <taxon>Tracheophyta</taxon>
        <taxon>Spermatophyta</taxon>
        <taxon>Magnoliopsida</taxon>
        <taxon>eudicotyledons</taxon>
        <taxon>Gunneridae</taxon>
        <taxon>Pentapetalae</taxon>
        <taxon>Caryophyllales</taxon>
        <taxon>Cactineae</taxon>
        <taxon>Cactaceae</taxon>
        <taxon>Cactoideae</taxon>
        <taxon>Echinocereeae</taxon>
        <taxon>Carnegiea</taxon>
    </lineage>
</organism>
<feature type="region of interest" description="Disordered" evidence="1">
    <location>
        <begin position="145"/>
        <end position="202"/>
    </location>
</feature>
<dbReference type="OrthoDB" id="1913335at2759"/>
<accession>A0A9Q1Q4Q9</accession>
<protein>
    <submittedName>
        <fullName evidence="2">Uncharacterized protein</fullName>
    </submittedName>
</protein>
<proteinExistence type="predicted"/>
<evidence type="ECO:0000313" key="3">
    <source>
        <dbReference type="Proteomes" id="UP001153076"/>
    </source>
</evidence>
<dbReference type="Proteomes" id="UP001153076">
    <property type="component" value="Unassembled WGS sequence"/>
</dbReference>
<evidence type="ECO:0000256" key="1">
    <source>
        <dbReference type="SAM" id="MobiDB-lite"/>
    </source>
</evidence>
<keyword evidence="3" id="KW-1185">Reference proteome</keyword>
<dbReference type="EMBL" id="JAKOGI010000970">
    <property type="protein sequence ID" value="KAJ8428775.1"/>
    <property type="molecule type" value="Genomic_DNA"/>
</dbReference>
<evidence type="ECO:0000313" key="2">
    <source>
        <dbReference type="EMBL" id="KAJ8428775.1"/>
    </source>
</evidence>
<dbReference type="AlphaFoldDB" id="A0A9Q1Q4Q9"/>
<name>A0A9Q1Q4Q9_9CARY</name>
<feature type="region of interest" description="Disordered" evidence="1">
    <location>
        <begin position="433"/>
        <end position="454"/>
    </location>
</feature>
<comment type="caution">
    <text evidence="2">The sequence shown here is derived from an EMBL/GenBank/DDBJ whole genome shotgun (WGS) entry which is preliminary data.</text>
</comment>
<reference evidence="2" key="1">
    <citation type="submission" date="2022-04" db="EMBL/GenBank/DDBJ databases">
        <title>Carnegiea gigantea Genome sequencing and assembly v2.</title>
        <authorList>
            <person name="Copetti D."/>
            <person name="Sanderson M.J."/>
            <person name="Burquez A."/>
            <person name="Wojciechowski M.F."/>
        </authorList>
    </citation>
    <scope>NUCLEOTIDE SEQUENCE</scope>
    <source>
        <strain evidence="2">SGP5-SGP5p</strain>
        <tissue evidence="2">Aerial part</tissue>
    </source>
</reference>